<dbReference type="Proteomes" id="UP000290253">
    <property type="component" value="Unassembled WGS sequence"/>
</dbReference>
<name>A0A4Q1SCB2_9BACT</name>
<comment type="caution">
    <text evidence="2">The sequence shown here is derived from an EMBL/GenBank/DDBJ whole genome shotgun (WGS) entry which is preliminary data.</text>
</comment>
<dbReference type="PANTHER" id="PTHR42831">
    <property type="entry name" value="FE-S PROTEIN MATURATION AUXILIARY FACTOR YITW"/>
    <property type="match status" value="1"/>
</dbReference>
<dbReference type="Gene3D" id="3.30.300.130">
    <property type="entry name" value="Fe-S cluster assembly (FSCA)"/>
    <property type="match status" value="1"/>
</dbReference>
<evidence type="ECO:0000313" key="3">
    <source>
        <dbReference type="Proteomes" id="UP000290253"/>
    </source>
</evidence>
<dbReference type="InterPro" id="IPR034904">
    <property type="entry name" value="FSCA_dom_sf"/>
</dbReference>
<organism evidence="2 3">
    <name type="scientific">Silvibacterium dinghuense</name>
    <dbReference type="NCBI Taxonomy" id="1560006"/>
    <lineage>
        <taxon>Bacteria</taxon>
        <taxon>Pseudomonadati</taxon>
        <taxon>Acidobacteriota</taxon>
        <taxon>Terriglobia</taxon>
        <taxon>Terriglobales</taxon>
        <taxon>Acidobacteriaceae</taxon>
        <taxon>Silvibacterium</taxon>
    </lineage>
</organism>
<keyword evidence="3" id="KW-1185">Reference proteome</keyword>
<sequence>MNHTTFTADDIFTALCDVNDPEVPLNIVDLGLIYRVDVSLDKDAPGAGIPGVPPRYRAEVDVTMTSTGCPAHEMILEKVRNRLAGMPQLSDIRVQLVWEPAWTPQRISEAGRKKLGI</sequence>
<dbReference type="SUPFAM" id="SSF117916">
    <property type="entry name" value="Fe-S cluster assembly (FSCA) domain-like"/>
    <property type="match status" value="1"/>
</dbReference>
<dbReference type="Pfam" id="PF01883">
    <property type="entry name" value="FeS_assembly_P"/>
    <property type="match status" value="1"/>
</dbReference>
<feature type="domain" description="MIP18 family-like" evidence="1">
    <location>
        <begin position="9"/>
        <end position="39"/>
    </location>
</feature>
<dbReference type="InterPro" id="IPR052339">
    <property type="entry name" value="Fe-S_Maturation_MIP18"/>
</dbReference>
<protein>
    <submittedName>
        <fullName evidence="2">Metal-sulfur cluster assembly factor</fullName>
    </submittedName>
</protein>
<dbReference type="PANTHER" id="PTHR42831:SF1">
    <property type="entry name" value="FE-S PROTEIN MATURATION AUXILIARY FACTOR YITW"/>
    <property type="match status" value="1"/>
</dbReference>
<evidence type="ECO:0000259" key="1">
    <source>
        <dbReference type="Pfam" id="PF01883"/>
    </source>
</evidence>
<proteinExistence type="predicted"/>
<dbReference type="AlphaFoldDB" id="A0A4Q1SCB2"/>
<reference evidence="2 3" key="1">
    <citation type="journal article" date="2016" name="Int. J. Syst. Evol. Microbiol.">
        <title>Acidipila dinghuensis sp. nov., an acidobacterium isolated from forest soil.</title>
        <authorList>
            <person name="Jiang Y.W."/>
            <person name="Wang J."/>
            <person name="Chen M.H."/>
            <person name="Lv Y.Y."/>
            <person name="Qiu L.H."/>
        </authorList>
    </citation>
    <scope>NUCLEOTIDE SEQUENCE [LARGE SCALE GENOMIC DNA]</scope>
    <source>
        <strain evidence="2 3">DHOF10</strain>
    </source>
</reference>
<evidence type="ECO:0000313" key="2">
    <source>
        <dbReference type="EMBL" id="RXS94645.1"/>
    </source>
</evidence>
<gene>
    <name evidence="2" type="ORF">ESZ00_14920</name>
</gene>
<dbReference type="EMBL" id="SDMK01000003">
    <property type="protein sequence ID" value="RXS94645.1"/>
    <property type="molecule type" value="Genomic_DNA"/>
</dbReference>
<dbReference type="InterPro" id="IPR002744">
    <property type="entry name" value="MIP18-like"/>
</dbReference>
<accession>A0A4Q1SCB2</accession>
<dbReference type="OrthoDB" id="9805360at2"/>